<comment type="caution">
    <text evidence="1">The sequence shown here is derived from an EMBL/GenBank/DDBJ whole genome shotgun (WGS) entry which is preliminary data.</text>
</comment>
<protein>
    <submittedName>
        <fullName evidence="1">Uncharacterized protein</fullName>
    </submittedName>
</protein>
<reference evidence="1" key="1">
    <citation type="journal article" date="2015" name="Nature">
        <title>Complex archaea that bridge the gap between prokaryotes and eukaryotes.</title>
        <authorList>
            <person name="Spang A."/>
            <person name="Saw J.H."/>
            <person name="Jorgensen S.L."/>
            <person name="Zaremba-Niedzwiedzka K."/>
            <person name="Martijn J."/>
            <person name="Lind A.E."/>
            <person name="van Eijk R."/>
            <person name="Schleper C."/>
            <person name="Guy L."/>
            <person name="Ettema T.J."/>
        </authorList>
    </citation>
    <scope>NUCLEOTIDE SEQUENCE</scope>
</reference>
<sequence length="70" mass="7795">MSCENCEVPRTEPSWKVGDKIECMETAGSIGVLQPNKIYTIIGFYENDDIELEGDEGSGWHRGRFDLVAG</sequence>
<dbReference type="AlphaFoldDB" id="A0A0F9TGR1"/>
<organism evidence="1">
    <name type="scientific">marine sediment metagenome</name>
    <dbReference type="NCBI Taxonomy" id="412755"/>
    <lineage>
        <taxon>unclassified sequences</taxon>
        <taxon>metagenomes</taxon>
        <taxon>ecological metagenomes</taxon>
    </lineage>
</organism>
<name>A0A0F9TGR1_9ZZZZ</name>
<dbReference type="EMBL" id="LAZR01000332">
    <property type="protein sequence ID" value="KKN74092.1"/>
    <property type="molecule type" value="Genomic_DNA"/>
</dbReference>
<accession>A0A0F9TGR1</accession>
<proteinExistence type="predicted"/>
<evidence type="ECO:0000313" key="1">
    <source>
        <dbReference type="EMBL" id="KKN74092.1"/>
    </source>
</evidence>
<gene>
    <name evidence="1" type="ORF">LCGC14_0394320</name>
</gene>